<dbReference type="InterPro" id="IPR013078">
    <property type="entry name" value="His_Pase_superF_clade-1"/>
</dbReference>
<evidence type="ECO:0000313" key="2">
    <source>
        <dbReference type="Proteomes" id="UP001165383"/>
    </source>
</evidence>
<keyword evidence="2" id="KW-1185">Reference proteome</keyword>
<accession>A0ABT0SD24</accession>
<organism evidence="1 2">
    <name type="scientific">Sphingomonas brevis</name>
    <dbReference type="NCBI Taxonomy" id="2908206"/>
    <lineage>
        <taxon>Bacteria</taxon>
        <taxon>Pseudomonadati</taxon>
        <taxon>Pseudomonadota</taxon>
        <taxon>Alphaproteobacteria</taxon>
        <taxon>Sphingomonadales</taxon>
        <taxon>Sphingomonadaceae</taxon>
        <taxon>Sphingomonas</taxon>
    </lineage>
</organism>
<name>A0ABT0SD24_9SPHN</name>
<dbReference type="Proteomes" id="UP001165383">
    <property type="component" value="Unassembled WGS sequence"/>
</dbReference>
<dbReference type="CDD" id="cd07067">
    <property type="entry name" value="HP_PGM_like"/>
    <property type="match status" value="1"/>
</dbReference>
<dbReference type="Gene3D" id="3.40.50.1240">
    <property type="entry name" value="Phosphoglycerate mutase-like"/>
    <property type="match status" value="1"/>
</dbReference>
<dbReference type="RefSeq" id="WP_249916337.1">
    <property type="nucleotide sequence ID" value="NZ_JAMGBB010000001.1"/>
</dbReference>
<sequence length="170" mass="18446">MKQAEGGLMLRTIVAGLLLILAACVTPRSTPPQPNYYVMRHLHTPAGVNDPDLTAEGQRYAIAVADWFRRDPPDVIYVSSPKRAQQTAAPLAARLKLTPKVYDPKDTAALVAAVKAEHGTILIVGHSNTVPDIVEQLGGTRPPPLVHEDFSDIWHIAGPGHVTTRDKLKL</sequence>
<dbReference type="EMBL" id="JAMGBB010000001">
    <property type="protein sequence ID" value="MCL6741981.1"/>
    <property type="molecule type" value="Genomic_DNA"/>
</dbReference>
<evidence type="ECO:0000313" key="1">
    <source>
        <dbReference type="EMBL" id="MCL6741981.1"/>
    </source>
</evidence>
<dbReference type="InterPro" id="IPR029033">
    <property type="entry name" value="His_PPase_superfam"/>
</dbReference>
<dbReference type="Pfam" id="PF00300">
    <property type="entry name" value="His_Phos_1"/>
    <property type="match status" value="1"/>
</dbReference>
<gene>
    <name evidence="1" type="ORF">LZ518_12660</name>
</gene>
<reference evidence="1" key="1">
    <citation type="submission" date="2022-05" db="EMBL/GenBank/DDBJ databases">
        <authorList>
            <person name="Jo J.-H."/>
            <person name="Im W.-T."/>
        </authorList>
    </citation>
    <scope>NUCLEOTIDE SEQUENCE</scope>
    <source>
        <strain evidence="1">RB56-2</strain>
    </source>
</reference>
<dbReference type="SUPFAM" id="SSF53254">
    <property type="entry name" value="Phosphoglycerate mutase-like"/>
    <property type="match status" value="1"/>
</dbReference>
<protein>
    <submittedName>
        <fullName evidence="1">Histidine phosphatase family protein</fullName>
    </submittedName>
</protein>
<proteinExistence type="predicted"/>
<dbReference type="PROSITE" id="PS51257">
    <property type="entry name" value="PROKAR_LIPOPROTEIN"/>
    <property type="match status" value="1"/>
</dbReference>
<comment type="caution">
    <text evidence="1">The sequence shown here is derived from an EMBL/GenBank/DDBJ whole genome shotgun (WGS) entry which is preliminary data.</text>
</comment>